<proteinExistence type="predicted"/>
<evidence type="ECO:0000313" key="1">
    <source>
        <dbReference type="EMBL" id="MBK0380999.1"/>
    </source>
</evidence>
<protein>
    <submittedName>
        <fullName evidence="1">Gluconate 2-dehydrogenase subunit 3 family protein</fullName>
    </submittedName>
</protein>
<sequence>MALLFGGAALLPSCLNDKGKSVVKLKHIDLDAGQQALVADVADVIIPKTDTPGSKELGLHLFVLKMVDDCFNKEGQETFVAGMKEFNEAAKKKHGHDFVDCSPQEKLVFVSDIDKRAHDRKPDEEKDDAKLFTFYSMLKGQTVFAYTTSKYFMTKQIVYELVPGRYNAYFPVKEKAAV</sequence>
<accession>A0A934PVU3</accession>
<dbReference type="InterPro" id="IPR027056">
    <property type="entry name" value="Gluconate_2DH_su3"/>
</dbReference>
<dbReference type="RefSeq" id="WP_200067527.1">
    <property type="nucleotide sequence ID" value="NZ_JAEHFW010000003.1"/>
</dbReference>
<evidence type="ECO:0000313" key="2">
    <source>
        <dbReference type="Proteomes" id="UP000613193"/>
    </source>
</evidence>
<dbReference type="AlphaFoldDB" id="A0A934PVU3"/>
<reference evidence="1" key="1">
    <citation type="submission" date="2020-12" db="EMBL/GenBank/DDBJ databases">
        <title>Bacterial novel species Mucilaginibacter sp. SD-g isolated from soil.</title>
        <authorList>
            <person name="Jung H.-Y."/>
        </authorList>
    </citation>
    <scope>NUCLEOTIDE SEQUENCE</scope>
    <source>
        <strain evidence="1">SD-g</strain>
    </source>
</reference>
<dbReference type="EMBL" id="JAEHFW010000003">
    <property type="protein sequence ID" value="MBK0380999.1"/>
    <property type="molecule type" value="Genomic_DNA"/>
</dbReference>
<name>A0A934PVU3_9SPHI</name>
<gene>
    <name evidence="1" type="ORF">I5M19_16860</name>
</gene>
<dbReference type="Pfam" id="PF13618">
    <property type="entry name" value="Gluconate_2-dh3"/>
    <property type="match status" value="1"/>
</dbReference>
<dbReference type="Proteomes" id="UP000613193">
    <property type="component" value="Unassembled WGS sequence"/>
</dbReference>
<organism evidence="1 2">
    <name type="scientific">Mucilaginibacter segetis</name>
    <dbReference type="NCBI Taxonomy" id="2793071"/>
    <lineage>
        <taxon>Bacteria</taxon>
        <taxon>Pseudomonadati</taxon>
        <taxon>Bacteroidota</taxon>
        <taxon>Sphingobacteriia</taxon>
        <taxon>Sphingobacteriales</taxon>
        <taxon>Sphingobacteriaceae</taxon>
        <taxon>Mucilaginibacter</taxon>
    </lineage>
</organism>
<comment type="caution">
    <text evidence="1">The sequence shown here is derived from an EMBL/GenBank/DDBJ whole genome shotgun (WGS) entry which is preliminary data.</text>
</comment>
<keyword evidence="2" id="KW-1185">Reference proteome</keyword>